<dbReference type="AlphaFoldDB" id="A0AA94EG39"/>
<protein>
    <submittedName>
        <fullName evidence="2">Uncharacterized protein</fullName>
    </submittedName>
</protein>
<keyword evidence="3" id="KW-1185">Reference proteome</keyword>
<accession>A0AA94EG39</accession>
<dbReference type="EMBL" id="PIPS01000001">
    <property type="protein sequence ID" value="RUO45233.1"/>
    <property type="molecule type" value="Genomic_DNA"/>
</dbReference>
<proteinExistence type="predicted"/>
<gene>
    <name evidence="2" type="ORF">CWE23_04260</name>
</gene>
<feature type="region of interest" description="Disordered" evidence="1">
    <location>
        <begin position="28"/>
        <end position="129"/>
    </location>
</feature>
<name>A0AA94EG39_9GAMM</name>
<evidence type="ECO:0000313" key="3">
    <source>
        <dbReference type="Proteomes" id="UP000286680"/>
    </source>
</evidence>
<reference evidence="3" key="1">
    <citation type="journal article" date="2018" name="Front. Microbiol.">
        <title>Genome-Based Analysis Reveals the Taxonomy and Diversity of the Family Idiomarinaceae.</title>
        <authorList>
            <person name="Liu Y."/>
            <person name="Lai Q."/>
            <person name="Shao Z."/>
        </authorList>
    </citation>
    <scope>NUCLEOTIDE SEQUENCE [LARGE SCALE GENOMIC DNA]</scope>
    <source>
        <strain evidence="3">SN-14</strain>
    </source>
</reference>
<evidence type="ECO:0000313" key="2">
    <source>
        <dbReference type="EMBL" id="RUO45233.1"/>
    </source>
</evidence>
<feature type="compositionally biased region" description="Low complexity" evidence="1">
    <location>
        <begin position="44"/>
        <end position="66"/>
    </location>
</feature>
<sequence>MNDQRVIPYQLLTIRTRKIANRFLAVKKFRRPKGLRQRRKLQRAASAEGASAAKQQAPKARAQQSSKRQRRERSKAASAKGASTNRKRESAPSKFAQRTPSKAQRAAKQAPEGAPSAIFAHENCAEELA</sequence>
<feature type="compositionally biased region" description="Basic residues" evidence="1">
    <location>
        <begin position="28"/>
        <end position="42"/>
    </location>
</feature>
<organism evidence="2 3">
    <name type="scientific">Idiomarina aquatica</name>
    <dbReference type="NCBI Taxonomy" id="1327752"/>
    <lineage>
        <taxon>Bacteria</taxon>
        <taxon>Pseudomonadati</taxon>
        <taxon>Pseudomonadota</taxon>
        <taxon>Gammaproteobacteria</taxon>
        <taxon>Alteromonadales</taxon>
        <taxon>Idiomarinaceae</taxon>
        <taxon>Idiomarina</taxon>
    </lineage>
</organism>
<dbReference type="Proteomes" id="UP000286680">
    <property type="component" value="Unassembled WGS sequence"/>
</dbReference>
<comment type="caution">
    <text evidence="2">The sequence shown here is derived from an EMBL/GenBank/DDBJ whole genome shotgun (WGS) entry which is preliminary data.</text>
</comment>
<evidence type="ECO:0000256" key="1">
    <source>
        <dbReference type="SAM" id="MobiDB-lite"/>
    </source>
</evidence>